<keyword evidence="2" id="KW-0472">Membrane</keyword>
<name>A0A830I5Z8_9CHLO</name>
<accession>A0A830I5Z8</accession>
<evidence type="ECO:0000313" key="4">
    <source>
        <dbReference type="Proteomes" id="UP000660262"/>
    </source>
</evidence>
<evidence type="ECO:0000256" key="2">
    <source>
        <dbReference type="SAM" id="Phobius"/>
    </source>
</evidence>
<protein>
    <submittedName>
        <fullName evidence="3">Uncharacterized protein</fullName>
    </submittedName>
</protein>
<dbReference type="OrthoDB" id="511716at2759"/>
<comment type="caution">
    <text evidence="3">The sequence shown here is derived from an EMBL/GenBank/DDBJ whole genome shotgun (WGS) entry which is preliminary data.</text>
</comment>
<dbReference type="EMBL" id="BNJQ01000042">
    <property type="protein sequence ID" value="GHP12469.1"/>
    <property type="molecule type" value="Genomic_DNA"/>
</dbReference>
<dbReference type="Proteomes" id="UP000660262">
    <property type="component" value="Unassembled WGS sequence"/>
</dbReference>
<keyword evidence="2" id="KW-0812">Transmembrane</keyword>
<keyword evidence="4" id="KW-1185">Reference proteome</keyword>
<feature type="transmembrane region" description="Helical" evidence="2">
    <location>
        <begin position="274"/>
        <end position="296"/>
    </location>
</feature>
<evidence type="ECO:0000313" key="3">
    <source>
        <dbReference type="EMBL" id="GHP12469.1"/>
    </source>
</evidence>
<keyword evidence="2" id="KW-1133">Transmembrane helix</keyword>
<feature type="region of interest" description="Disordered" evidence="1">
    <location>
        <begin position="208"/>
        <end position="232"/>
    </location>
</feature>
<reference evidence="3" key="1">
    <citation type="submission" date="2020-10" db="EMBL/GenBank/DDBJ databases">
        <title>Unveiling of a novel bifunctional photoreceptor, Dualchrome1, isolated from a cosmopolitan green alga.</title>
        <authorList>
            <person name="Suzuki S."/>
            <person name="Kawachi M."/>
        </authorList>
    </citation>
    <scope>NUCLEOTIDE SEQUENCE</scope>
    <source>
        <strain evidence="3">NIES 2893</strain>
    </source>
</reference>
<gene>
    <name evidence="3" type="ORF">PPROV_001119700</name>
</gene>
<dbReference type="AlphaFoldDB" id="A0A830I5Z8"/>
<sequence>MATTTTSHSSAQNYTHRTTCTRARCKTLHMRVSCMPRMTFVYSTSLEHRTTTTRRRLPLVCSRPLLVSRRSSAAAAALSSSSSSDDEPDSSSSADLIEQGIVKYNELDRTSAVNLFEQASEPRNRPSPKQLQTALLGATCSHAYFGDIELAKVTLRAAVEAGLDYESAMADPACPFKLEASSQARVQLRDIARKAAAALDTTASTSKGKAAASSSALPPLQRGGGMPAAAAGASKMTLPPLDLNAKPRGAAPPGLETVEIKGMDTTPLGVVKRVAGLIVVGVIGFAVLFGIGLATFPQFN</sequence>
<evidence type="ECO:0000256" key="1">
    <source>
        <dbReference type="SAM" id="MobiDB-lite"/>
    </source>
</evidence>
<organism evidence="3 4">
    <name type="scientific">Pycnococcus provasolii</name>
    <dbReference type="NCBI Taxonomy" id="41880"/>
    <lineage>
        <taxon>Eukaryota</taxon>
        <taxon>Viridiplantae</taxon>
        <taxon>Chlorophyta</taxon>
        <taxon>Pseudoscourfieldiophyceae</taxon>
        <taxon>Pseudoscourfieldiales</taxon>
        <taxon>Pycnococcaceae</taxon>
        <taxon>Pycnococcus</taxon>
    </lineage>
</organism>
<proteinExistence type="predicted"/>